<dbReference type="Gene3D" id="2.30.40.10">
    <property type="entry name" value="Urease, subunit C, domain 1"/>
    <property type="match status" value="1"/>
</dbReference>
<protein>
    <submittedName>
        <fullName evidence="4">Dihydroorotase</fullName>
        <ecNumber evidence="4">3.5.2.3</ecNumber>
    </submittedName>
</protein>
<dbReference type="GO" id="GO:0004038">
    <property type="term" value="F:allantoinase activity"/>
    <property type="evidence" value="ECO:0007669"/>
    <property type="project" value="TreeGrafter"/>
</dbReference>
<dbReference type="InterPro" id="IPR050138">
    <property type="entry name" value="DHOase/Allantoinase_Hydrolase"/>
</dbReference>
<dbReference type="Pfam" id="PF01979">
    <property type="entry name" value="Amidohydro_1"/>
    <property type="match status" value="1"/>
</dbReference>
<dbReference type="NCBIfam" id="TIGR00857">
    <property type="entry name" value="pyrC_multi"/>
    <property type="match status" value="1"/>
</dbReference>
<evidence type="ECO:0000259" key="2">
    <source>
        <dbReference type="Pfam" id="PF01979"/>
    </source>
</evidence>
<dbReference type="GO" id="GO:0004151">
    <property type="term" value="F:dihydroorotase activity"/>
    <property type="evidence" value="ECO:0007669"/>
    <property type="project" value="UniProtKB-EC"/>
</dbReference>
<feature type="domain" description="Amidohydrolase-related" evidence="2">
    <location>
        <begin position="279"/>
        <end position="420"/>
    </location>
</feature>
<dbReference type="InterPro" id="IPR032466">
    <property type="entry name" value="Metal_Hydrolase"/>
</dbReference>
<dbReference type="AlphaFoldDB" id="A0A5P1R872"/>
<dbReference type="SUPFAM" id="SSF51556">
    <property type="entry name" value="Metallo-dependent hydrolases"/>
    <property type="match status" value="1"/>
</dbReference>
<dbReference type="InterPro" id="IPR006680">
    <property type="entry name" value="Amidohydro-rel"/>
</dbReference>
<feature type="domain" description="Dihydroorotase catalytic" evidence="3">
    <location>
        <begin position="49"/>
        <end position="233"/>
    </location>
</feature>
<gene>
    <name evidence="4" type="ORF">F0U83_01460</name>
</gene>
<dbReference type="InterPro" id="IPR024403">
    <property type="entry name" value="DHOase_cat"/>
</dbReference>
<name>A0A5P1R872_9GAMM</name>
<organism evidence="4 5">
    <name type="scientific">Neptunomonas concharum</name>
    <dbReference type="NCBI Taxonomy" id="1031538"/>
    <lineage>
        <taxon>Bacteria</taxon>
        <taxon>Pseudomonadati</taxon>
        <taxon>Pseudomonadota</taxon>
        <taxon>Gammaproteobacteria</taxon>
        <taxon>Oceanospirillales</taxon>
        <taxon>Oceanospirillaceae</taxon>
        <taxon>Neptunomonas</taxon>
    </lineage>
</organism>
<dbReference type="OrthoDB" id="5687299at2"/>
<keyword evidence="5" id="KW-1185">Reference proteome</keyword>
<dbReference type="RefSeq" id="WP_138986180.1">
    <property type="nucleotide sequence ID" value="NZ_CP043869.1"/>
</dbReference>
<dbReference type="EC" id="3.5.2.3" evidence="4"/>
<dbReference type="GO" id="GO:0006221">
    <property type="term" value="P:pyrimidine nucleotide biosynthetic process"/>
    <property type="evidence" value="ECO:0007669"/>
    <property type="project" value="UniProtKB-KW"/>
</dbReference>
<dbReference type="KEGG" id="ncu:F0U83_01460"/>
<sequence length="423" mass="45178">MLVIKNGRVIDPKNQIDQVQDVYIIDGKIVDCDKVDPQIQITSTLDATGKVVAPGFIDLSAHVREPGQTQKGTIASETAAAVAAGITMLVTPPTTSPVVDTAAVAELIIDRSEANGLAKILPTGALTRGLEGQQLAPMHALHRSGCIAFSNAREPVPSALVMLRCLEYAATHDFLVIFKPQDPELTGKGCMHDDTTCTRLGLAGIPETAETVELARCLLLVEQTGVRAHFGQLSCDRSVRMIMDARKRGLNVTADVAVHHLFLTDENVDGFDSQFHVIPPLRSQLDRAGLRHALVTDGIQAICSDHQPHDPAAKQAPFAATEPGISSLETLLPLGLMLVTQQLITLPQLIDKLTASPAAILGLNSGSLEHGAAADICIFDPELEWQLNSETCTSAGKNTPFMGSNLIGRVTHTLVDGKLVYQL</sequence>
<accession>A0A5P1R872</accession>
<dbReference type="GO" id="GO:0046872">
    <property type="term" value="F:metal ion binding"/>
    <property type="evidence" value="ECO:0007669"/>
    <property type="project" value="InterPro"/>
</dbReference>
<dbReference type="EMBL" id="CP043869">
    <property type="protein sequence ID" value="QEQ95475.1"/>
    <property type="molecule type" value="Genomic_DNA"/>
</dbReference>
<dbReference type="CDD" id="cd01317">
    <property type="entry name" value="DHOase_IIa"/>
    <property type="match status" value="1"/>
</dbReference>
<dbReference type="GO" id="GO:0006145">
    <property type="term" value="P:purine nucleobase catabolic process"/>
    <property type="evidence" value="ECO:0007669"/>
    <property type="project" value="TreeGrafter"/>
</dbReference>
<dbReference type="GO" id="GO:0005737">
    <property type="term" value="C:cytoplasm"/>
    <property type="evidence" value="ECO:0007669"/>
    <property type="project" value="TreeGrafter"/>
</dbReference>
<reference evidence="4 5" key="1">
    <citation type="journal article" date="2019" name="Biochem. Eng. J.">
        <title>Metabolic engineering of the marine bacteria Neptunomonas concharum for the production of acetoin and meso-2,3-butanediol from acetate.</title>
        <authorList>
            <person name="Li W."/>
            <person name="Pu N."/>
            <person name="Liu C.-X."/>
            <person name="Yuan Q.-P."/>
            <person name="Li Z.-J."/>
        </authorList>
    </citation>
    <scope>NUCLEOTIDE SEQUENCE [LARGE SCALE GENOMIC DNA]</scope>
    <source>
        <strain evidence="4 5">JCM17730</strain>
    </source>
</reference>
<dbReference type="Proteomes" id="UP000324760">
    <property type="component" value="Chromosome"/>
</dbReference>
<dbReference type="NCBIfam" id="NF005791">
    <property type="entry name" value="PRK07627.1"/>
    <property type="match status" value="1"/>
</dbReference>
<dbReference type="PANTHER" id="PTHR43668">
    <property type="entry name" value="ALLANTOINASE"/>
    <property type="match status" value="1"/>
</dbReference>
<proteinExistence type="predicted"/>
<dbReference type="Gene3D" id="3.20.20.140">
    <property type="entry name" value="Metal-dependent hydrolases"/>
    <property type="match status" value="1"/>
</dbReference>
<dbReference type="PANTHER" id="PTHR43668:SF2">
    <property type="entry name" value="ALLANTOINASE"/>
    <property type="match status" value="1"/>
</dbReference>
<dbReference type="Pfam" id="PF12890">
    <property type="entry name" value="DHOase"/>
    <property type="match status" value="1"/>
</dbReference>
<evidence type="ECO:0000259" key="3">
    <source>
        <dbReference type="Pfam" id="PF12890"/>
    </source>
</evidence>
<keyword evidence="4" id="KW-0378">Hydrolase</keyword>
<evidence type="ECO:0000313" key="4">
    <source>
        <dbReference type="EMBL" id="QEQ95475.1"/>
    </source>
</evidence>
<dbReference type="SUPFAM" id="SSF51338">
    <property type="entry name" value="Composite domain of metallo-dependent hydrolases"/>
    <property type="match status" value="1"/>
</dbReference>
<dbReference type="InterPro" id="IPR011059">
    <property type="entry name" value="Metal-dep_hydrolase_composite"/>
</dbReference>
<evidence type="ECO:0000313" key="5">
    <source>
        <dbReference type="Proteomes" id="UP000324760"/>
    </source>
</evidence>
<dbReference type="InterPro" id="IPR004722">
    <property type="entry name" value="DHOase"/>
</dbReference>
<keyword evidence="1" id="KW-0665">Pyrimidine biosynthesis</keyword>
<evidence type="ECO:0000256" key="1">
    <source>
        <dbReference type="ARBA" id="ARBA00022975"/>
    </source>
</evidence>